<dbReference type="AlphaFoldDB" id="A0AAD8GV61"/>
<sequence length="355" mass="39214">MAEQAGPNSPHISWSDSFSQGQQAIKVLSQILPSFPSNIIGSEDPSQNLLHNAEISAQITQQLRQPDSGAGDNNLCRWLYDTFQFAKPNLQLVVLKFLPHIAGVYLSRVPLRKPLAGFEAVLLAIYSHETAFRNGQAVTVNIPDLSHSSIYHEAKPSSAKNNVTELNLAVISPGLEPHGTVRSTRRARIVGVALELYYSKISEMPVDSKIAFCEFCVIWAGVDGEVYKETDQGIENKAETSKPEKVEEVKEKMEESEGKGEKREATTSGRIPLPWELLQPVLRILGHCLMGSNKNKELYEAACVACRSLYARSLHDINPKGMLATGSLLRLLKFNSKPVDKIDHTEISITNIISI</sequence>
<dbReference type="InterPro" id="IPR018619">
    <property type="entry name" value="Hyccin"/>
</dbReference>
<keyword evidence="5" id="KW-0472">Membrane</keyword>
<dbReference type="EMBL" id="JAUIZM010000011">
    <property type="protein sequence ID" value="KAK1354700.1"/>
    <property type="molecule type" value="Genomic_DNA"/>
</dbReference>
<dbReference type="GO" id="GO:0046854">
    <property type="term" value="P:phosphatidylinositol phosphate biosynthetic process"/>
    <property type="evidence" value="ECO:0007669"/>
    <property type="project" value="TreeGrafter"/>
</dbReference>
<comment type="caution">
    <text evidence="8">The sequence shown here is derived from an EMBL/GenBank/DDBJ whole genome shotgun (WGS) entry which is preliminary data.</text>
</comment>
<comment type="similarity">
    <text evidence="6">Belongs to the Hyccin family.</text>
</comment>
<name>A0AAD8GV61_9APIA</name>
<evidence type="ECO:0000256" key="4">
    <source>
        <dbReference type="ARBA" id="ARBA00022490"/>
    </source>
</evidence>
<feature type="compositionally biased region" description="Basic and acidic residues" evidence="7">
    <location>
        <begin position="238"/>
        <end position="265"/>
    </location>
</feature>
<reference evidence="8" key="1">
    <citation type="submission" date="2023-02" db="EMBL/GenBank/DDBJ databases">
        <title>Genome of toxic invasive species Heracleum sosnowskyi carries increased number of genes despite the absence of recent whole-genome duplications.</title>
        <authorList>
            <person name="Schelkunov M."/>
            <person name="Shtratnikova V."/>
            <person name="Makarenko M."/>
            <person name="Klepikova A."/>
            <person name="Omelchenko D."/>
            <person name="Novikova G."/>
            <person name="Obukhova E."/>
            <person name="Bogdanov V."/>
            <person name="Penin A."/>
            <person name="Logacheva M."/>
        </authorList>
    </citation>
    <scope>NUCLEOTIDE SEQUENCE</scope>
    <source>
        <strain evidence="8">Hsosn_3</strain>
        <tissue evidence="8">Leaf</tissue>
    </source>
</reference>
<keyword evidence="4" id="KW-0963">Cytoplasm</keyword>
<reference evidence="8" key="2">
    <citation type="submission" date="2023-05" db="EMBL/GenBank/DDBJ databases">
        <authorList>
            <person name="Schelkunov M.I."/>
        </authorList>
    </citation>
    <scope>NUCLEOTIDE SEQUENCE</scope>
    <source>
        <strain evidence="8">Hsosn_3</strain>
        <tissue evidence="8">Leaf</tissue>
    </source>
</reference>
<gene>
    <name evidence="8" type="ORF">POM88_047956</name>
</gene>
<evidence type="ECO:0000256" key="7">
    <source>
        <dbReference type="SAM" id="MobiDB-lite"/>
    </source>
</evidence>
<dbReference type="GO" id="GO:0005886">
    <property type="term" value="C:plasma membrane"/>
    <property type="evidence" value="ECO:0007669"/>
    <property type="project" value="UniProtKB-SubCell"/>
</dbReference>
<evidence type="ECO:0000256" key="2">
    <source>
        <dbReference type="ARBA" id="ARBA00004514"/>
    </source>
</evidence>
<evidence type="ECO:0000256" key="5">
    <source>
        <dbReference type="ARBA" id="ARBA00023136"/>
    </source>
</evidence>
<keyword evidence="3" id="KW-1003">Cell membrane</keyword>
<dbReference type="GO" id="GO:0072659">
    <property type="term" value="P:protein localization to plasma membrane"/>
    <property type="evidence" value="ECO:0007669"/>
    <property type="project" value="TreeGrafter"/>
</dbReference>
<organism evidence="8 9">
    <name type="scientific">Heracleum sosnowskyi</name>
    <dbReference type="NCBI Taxonomy" id="360622"/>
    <lineage>
        <taxon>Eukaryota</taxon>
        <taxon>Viridiplantae</taxon>
        <taxon>Streptophyta</taxon>
        <taxon>Embryophyta</taxon>
        <taxon>Tracheophyta</taxon>
        <taxon>Spermatophyta</taxon>
        <taxon>Magnoliopsida</taxon>
        <taxon>eudicotyledons</taxon>
        <taxon>Gunneridae</taxon>
        <taxon>Pentapetalae</taxon>
        <taxon>asterids</taxon>
        <taxon>campanulids</taxon>
        <taxon>Apiales</taxon>
        <taxon>Apiaceae</taxon>
        <taxon>Apioideae</taxon>
        <taxon>apioid superclade</taxon>
        <taxon>Tordylieae</taxon>
        <taxon>Tordyliinae</taxon>
        <taxon>Heracleum</taxon>
    </lineage>
</organism>
<dbReference type="Pfam" id="PF09790">
    <property type="entry name" value="Hyccin"/>
    <property type="match status" value="1"/>
</dbReference>
<proteinExistence type="inferred from homology"/>
<dbReference type="PANTHER" id="PTHR31220:SF10">
    <property type="entry name" value="HYCCIN"/>
    <property type="match status" value="1"/>
</dbReference>
<dbReference type="PANTHER" id="PTHR31220">
    <property type="entry name" value="HYCCIN RELATED"/>
    <property type="match status" value="1"/>
</dbReference>
<evidence type="ECO:0000313" key="9">
    <source>
        <dbReference type="Proteomes" id="UP001237642"/>
    </source>
</evidence>
<evidence type="ECO:0000256" key="1">
    <source>
        <dbReference type="ARBA" id="ARBA00004236"/>
    </source>
</evidence>
<dbReference type="GO" id="GO:0005829">
    <property type="term" value="C:cytosol"/>
    <property type="evidence" value="ECO:0007669"/>
    <property type="project" value="UniProtKB-SubCell"/>
</dbReference>
<evidence type="ECO:0000256" key="6">
    <source>
        <dbReference type="ARBA" id="ARBA00034482"/>
    </source>
</evidence>
<protein>
    <submittedName>
        <fullName evidence="8">Hyccin</fullName>
    </submittedName>
</protein>
<comment type="subcellular location">
    <subcellularLocation>
        <location evidence="1">Cell membrane</location>
    </subcellularLocation>
    <subcellularLocation>
        <location evidence="2">Cytoplasm</location>
        <location evidence="2">Cytosol</location>
    </subcellularLocation>
</comment>
<accession>A0AAD8GV61</accession>
<evidence type="ECO:0000313" key="8">
    <source>
        <dbReference type="EMBL" id="KAK1354700.1"/>
    </source>
</evidence>
<feature type="region of interest" description="Disordered" evidence="7">
    <location>
        <begin position="238"/>
        <end position="267"/>
    </location>
</feature>
<dbReference type="Proteomes" id="UP001237642">
    <property type="component" value="Unassembled WGS sequence"/>
</dbReference>
<keyword evidence="9" id="KW-1185">Reference proteome</keyword>
<evidence type="ECO:0000256" key="3">
    <source>
        <dbReference type="ARBA" id="ARBA00022475"/>
    </source>
</evidence>